<evidence type="ECO:0000313" key="2">
    <source>
        <dbReference type="Proteomes" id="UP000831701"/>
    </source>
</evidence>
<feature type="non-terminal residue" evidence="1">
    <location>
        <position position="1"/>
    </location>
</feature>
<dbReference type="EMBL" id="CM041537">
    <property type="protein sequence ID" value="KAI3369955.1"/>
    <property type="molecule type" value="Genomic_DNA"/>
</dbReference>
<comment type="caution">
    <text evidence="1">The sequence shown here is derived from an EMBL/GenBank/DDBJ whole genome shotgun (WGS) entry which is preliminary data.</text>
</comment>
<sequence>LSRRWHCCHSQRGSELPHGWEDVWRRSMDGVLEGAAVLCLCKLACSVLFLPSLAASHSPVSFCCCCLLVFTDFLVTVFLSFLCIFESWLSELAVIGDVLALRFLLFLSHTYGVVLLLTTPLIAVETVSRLLWPHPPVAHGTASQTVTDSDGHPCSVGEEAVGEKEEDSNREKRLSHVVSYLCCLSVWVVVALNVRCRWKLEEVWAAACVHTTNSLIRCLPYMFSPLSNNGDPCWGMAFFSLLLLLLTTSKGLHKRSRAPAQLARTQGVNSSSDSCWQDLVPTPPAPSKPVNSGMSVSEAAQCVDPEKTESSCAVHRACSWNSVQMSTRHYGDFVLVSPQCLSTERGAQEHERTRTGTPLTFITEDHMDSQFRSQCRWRQRGFPCLGVNVMIGFVGVLSIFVLPLNLSVNILLIRTIETLLELCIKLLVSSAANASNTSASHKEMLV</sequence>
<accession>A0ACB8WQM6</accession>
<gene>
    <name evidence="1" type="ORF">L3Q82_024758</name>
</gene>
<reference evidence="1" key="1">
    <citation type="submission" date="2022-04" db="EMBL/GenBank/DDBJ databases">
        <title>Jade perch genome.</title>
        <authorList>
            <person name="Chao B."/>
        </authorList>
    </citation>
    <scope>NUCLEOTIDE SEQUENCE</scope>
    <source>
        <strain evidence="1">CB-2022</strain>
    </source>
</reference>
<protein>
    <submittedName>
        <fullName evidence="1">Uncharacterized protein</fullName>
    </submittedName>
</protein>
<dbReference type="Proteomes" id="UP000831701">
    <property type="component" value="Chromosome 7"/>
</dbReference>
<organism evidence="1 2">
    <name type="scientific">Scortum barcoo</name>
    <name type="common">barcoo grunter</name>
    <dbReference type="NCBI Taxonomy" id="214431"/>
    <lineage>
        <taxon>Eukaryota</taxon>
        <taxon>Metazoa</taxon>
        <taxon>Chordata</taxon>
        <taxon>Craniata</taxon>
        <taxon>Vertebrata</taxon>
        <taxon>Euteleostomi</taxon>
        <taxon>Actinopterygii</taxon>
        <taxon>Neopterygii</taxon>
        <taxon>Teleostei</taxon>
        <taxon>Neoteleostei</taxon>
        <taxon>Acanthomorphata</taxon>
        <taxon>Eupercaria</taxon>
        <taxon>Centrarchiformes</taxon>
        <taxon>Terapontoidei</taxon>
        <taxon>Terapontidae</taxon>
        <taxon>Scortum</taxon>
    </lineage>
</organism>
<proteinExistence type="predicted"/>
<evidence type="ECO:0000313" key="1">
    <source>
        <dbReference type="EMBL" id="KAI3369955.1"/>
    </source>
</evidence>
<keyword evidence="2" id="KW-1185">Reference proteome</keyword>
<name>A0ACB8WQM6_9TELE</name>